<dbReference type="AlphaFoldDB" id="A0A1H8SP58"/>
<dbReference type="STRING" id="406100.SAMN04488052_103102"/>
<reference evidence="4 5" key="1">
    <citation type="submission" date="2016-10" db="EMBL/GenBank/DDBJ databases">
        <authorList>
            <person name="de Groot N.N."/>
        </authorList>
    </citation>
    <scope>NUCLEOTIDE SEQUENCE [LARGE SCALE GENOMIC DNA]</scope>
    <source>
        <strain evidence="4 5">CGMCC 1.6291</strain>
    </source>
</reference>
<keyword evidence="5" id="KW-1185">Reference proteome</keyword>
<organism evidence="4 5">
    <name type="scientific">Aquisalimonas asiatica</name>
    <dbReference type="NCBI Taxonomy" id="406100"/>
    <lineage>
        <taxon>Bacteria</taxon>
        <taxon>Pseudomonadati</taxon>
        <taxon>Pseudomonadota</taxon>
        <taxon>Gammaproteobacteria</taxon>
        <taxon>Chromatiales</taxon>
        <taxon>Ectothiorhodospiraceae</taxon>
        <taxon>Aquisalimonas</taxon>
    </lineage>
</organism>
<dbReference type="InterPro" id="IPR001509">
    <property type="entry name" value="Epimerase_deHydtase"/>
</dbReference>
<dbReference type="Pfam" id="PF01370">
    <property type="entry name" value="Epimerase"/>
    <property type="match status" value="1"/>
</dbReference>
<accession>A0A1H8SP58</accession>
<dbReference type="EMBL" id="FOEG01000003">
    <property type="protein sequence ID" value="SEO80355.1"/>
    <property type="molecule type" value="Genomic_DNA"/>
</dbReference>
<protein>
    <submittedName>
        <fullName evidence="4">Nucleoside-diphosphate-sugar epimerase</fullName>
    </submittedName>
</protein>
<comment type="similarity">
    <text evidence="2">Belongs to the NAD(P)-dependent epimerase/dehydratase family.</text>
</comment>
<evidence type="ECO:0000313" key="4">
    <source>
        <dbReference type="EMBL" id="SEO80355.1"/>
    </source>
</evidence>
<dbReference type="Gene3D" id="3.40.50.720">
    <property type="entry name" value="NAD(P)-binding Rossmann-like Domain"/>
    <property type="match status" value="1"/>
</dbReference>
<evidence type="ECO:0000256" key="2">
    <source>
        <dbReference type="ARBA" id="ARBA00007637"/>
    </source>
</evidence>
<proteinExistence type="inferred from homology"/>
<sequence length="312" mass="32418">MLVTGATGFVGGAVVERLAADGRRVPVAGSRRSVSVPEGAELAVTPSLGAEADWSGALQGVEAVVHTAARVHVMDESAADPLAEYRRANVDGTLALAQQAAHAGVRRFVFVSSIKVNGEQTSPGSSFSAADAPAPVDPYGVSKAEAEAALFALGRQTGMEIVVVRPPLVYGPGAGGNFARMVRWVGKGVPLPLGAVNNRRSLVGLNNLVDLLVTCLDHPAAVNQVFLAGDGEDFSTAGLVRRVAAAMGRNPRLLPVPPAILRIVARSLGRGDMAQRLLDSLQVDISHTRETLGWAPPVSVDEGLRRAVAPTR</sequence>
<evidence type="ECO:0000313" key="5">
    <source>
        <dbReference type="Proteomes" id="UP000199657"/>
    </source>
</evidence>
<dbReference type="OrthoDB" id="9801056at2"/>
<name>A0A1H8SP58_9GAMM</name>
<gene>
    <name evidence="4" type="ORF">SAMN04488052_103102</name>
</gene>
<evidence type="ECO:0000256" key="1">
    <source>
        <dbReference type="ARBA" id="ARBA00005125"/>
    </source>
</evidence>
<comment type="pathway">
    <text evidence="1">Bacterial outer membrane biogenesis; LPS O-antigen biosynthesis.</text>
</comment>
<feature type="domain" description="NAD-dependent epimerase/dehydratase" evidence="3">
    <location>
        <begin position="1"/>
        <end position="223"/>
    </location>
</feature>
<dbReference type="SUPFAM" id="SSF51735">
    <property type="entry name" value="NAD(P)-binding Rossmann-fold domains"/>
    <property type="match status" value="1"/>
</dbReference>
<dbReference type="PANTHER" id="PTHR43000">
    <property type="entry name" value="DTDP-D-GLUCOSE 4,6-DEHYDRATASE-RELATED"/>
    <property type="match status" value="1"/>
</dbReference>
<dbReference type="InterPro" id="IPR036291">
    <property type="entry name" value="NAD(P)-bd_dom_sf"/>
</dbReference>
<evidence type="ECO:0000259" key="3">
    <source>
        <dbReference type="Pfam" id="PF01370"/>
    </source>
</evidence>
<dbReference type="Proteomes" id="UP000199657">
    <property type="component" value="Unassembled WGS sequence"/>
</dbReference>